<sequence length="530" mass="59134">MEWELWFVTMNTASLCEGEWELKIRGGREMFLSTRFAYFSHPELNVRKGFTIEKPRFSGSFSLARCLDWKSRTNTDADNAVPNEPDRTAAIRVNMERREARLFVDDVQQSTLIQDLPPLLNLSIISAFTATPYTFEVVHLKRLDDNPENSPPSLPNTSNCWPGTNSIETFDRTGHVVTPTQIVPRVILELDPICYTAYTFPIEEGKWELKIRMRHKKPRPVDLGFVRFPLPAHATTKSCGSFGNGIGGAFSLSNGAMWSGEMIKPAGTNKVLEARIEKPPVVHRDADESAETSQETSFGTGGGYTLSNGNRWGSLPFRSMSGTRPEKGWKNAAIQVDMETREARLFVNDEEQPGIFTDIPEKLCLAVSTGFIARLFIVELIHLKRLDIPDEPPQTTPSPDTQAGLSSSATQKTQETPASTSPPPPILPSPDDLAEGTSLNAIVDAAAVSEPPFLVFLPQPPSSDCPLCSSGLLLNRLHFETCFQCLLFFLQMFKSKVQRRTRQLHQSTHIIIIPIVVHCQLLFCRRGGYQ</sequence>
<evidence type="ECO:0000313" key="3">
    <source>
        <dbReference type="Proteomes" id="UP001281761"/>
    </source>
</evidence>
<organism evidence="2 3">
    <name type="scientific">Blattamonas nauphoetae</name>
    <dbReference type="NCBI Taxonomy" id="2049346"/>
    <lineage>
        <taxon>Eukaryota</taxon>
        <taxon>Metamonada</taxon>
        <taxon>Preaxostyla</taxon>
        <taxon>Oxymonadida</taxon>
        <taxon>Blattamonas</taxon>
    </lineage>
</organism>
<comment type="caution">
    <text evidence="2">The sequence shown here is derived from an EMBL/GenBank/DDBJ whole genome shotgun (WGS) entry which is preliminary data.</text>
</comment>
<feature type="compositionally biased region" description="Polar residues" evidence="1">
    <location>
        <begin position="397"/>
        <end position="415"/>
    </location>
</feature>
<protein>
    <recommendedName>
        <fullName evidence="4">SPRY domain-containing protein</fullName>
    </recommendedName>
</protein>
<gene>
    <name evidence="2" type="ORF">BLNAU_15273</name>
</gene>
<feature type="region of interest" description="Disordered" evidence="1">
    <location>
        <begin position="389"/>
        <end position="431"/>
    </location>
</feature>
<evidence type="ECO:0000256" key="1">
    <source>
        <dbReference type="SAM" id="MobiDB-lite"/>
    </source>
</evidence>
<reference evidence="2 3" key="1">
    <citation type="journal article" date="2022" name="bioRxiv">
        <title>Genomics of Preaxostyla Flagellates Illuminates Evolutionary Transitions and the Path Towards Mitochondrial Loss.</title>
        <authorList>
            <person name="Novak L.V.F."/>
            <person name="Treitli S.C."/>
            <person name="Pyrih J."/>
            <person name="Halakuc P."/>
            <person name="Pipaliya S.V."/>
            <person name="Vacek V."/>
            <person name="Brzon O."/>
            <person name="Soukal P."/>
            <person name="Eme L."/>
            <person name="Dacks J.B."/>
            <person name="Karnkowska A."/>
            <person name="Elias M."/>
            <person name="Hampl V."/>
        </authorList>
    </citation>
    <scope>NUCLEOTIDE SEQUENCE [LARGE SCALE GENOMIC DNA]</scope>
    <source>
        <strain evidence="2">NAU3</strain>
        <tissue evidence="2">Gut</tissue>
    </source>
</reference>
<evidence type="ECO:0000313" key="2">
    <source>
        <dbReference type="EMBL" id="KAK2949791.1"/>
    </source>
</evidence>
<accession>A0ABQ9XB87</accession>
<name>A0ABQ9XB87_9EUKA</name>
<dbReference type="EMBL" id="JARBJD010000149">
    <property type="protein sequence ID" value="KAK2949791.1"/>
    <property type="molecule type" value="Genomic_DNA"/>
</dbReference>
<proteinExistence type="predicted"/>
<dbReference type="Proteomes" id="UP001281761">
    <property type="component" value="Unassembled WGS sequence"/>
</dbReference>
<feature type="region of interest" description="Disordered" evidence="1">
    <location>
        <begin position="282"/>
        <end position="309"/>
    </location>
</feature>
<keyword evidence="3" id="KW-1185">Reference proteome</keyword>
<evidence type="ECO:0008006" key="4">
    <source>
        <dbReference type="Google" id="ProtNLM"/>
    </source>
</evidence>